<protein>
    <recommendedName>
        <fullName evidence="1">TIR domain-containing protein</fullName>
    </recommendedName>
</protein>
<dbReference type="InterPro" id="IPR035897">
    <property type="entry name" value="Toll_tir_struct_dom_sf"/>
</dbReference>
<proteinExistence type="predicted"/>
<evidence type="ECO:0000313" key="2">
    <source>
        <dbReference type="EMBL" id="KCW75784.1"/>
    </source>
</evidence>
<dbReference type="PRINTS" id="PR00364">
    <property type="entry name" value="DISEASERSIST"/>
</dbReference>
<dbReference type="AlphaFoldDB" id="A0A059CBZ3"/>
<dbReference type="SUPFAM" id="SSF52540">
    <property type="entry name" value="P-loop containing nucleoside triphosphate hydrolases"/>
    <property type="match status" value="1"/>
</dbReference>
<feature type="domain" description="TIR" evidence="1">
    <location>
        <begin position="7"/>
        <end position="151"/>
    </location>
</feature>
<dbReference type="STRING" id="71139.A0A059CBZ3"/>
<dbReference type="GO" id="GO:0006952">
    <property type="term" value="P:defense response"/>
    <property type="evidence" value="ECO:0007669"/>
    <property type="project" value="InterPro"/>
</dbReference>
<dbReference type="InterPro" id="IPR002182">
    <property type="entry name" value="NB-ARC"/>
</dbReference>
<dbReference type="SUPFAM" id="SSF52200">
    <property type="entry name" value="Toll/Interleukin receptor TIR domain"/>
    <property type="match status" value="1"/>
</dbReference>
<dbReference type="Pfam" id="PF01582">
    <property type="entry name" value="TIR"/>
    <property type="match status" value="1"/>
</dbReference>
<reference evidence="2" key="1">
    <citation type="submission" date="2013-07" db="EMBL/GenBank/DDBJ databases">
        <title>The genome of Eucalyptus grandis.</title>
        <authorList>
            <person name="Schmutz J."/>
            <person name="Hayes R."/>
            <person name="Myburg A."/>
            <person name="Tuskan G."/>
            <person name="Grattapaglia D."/>
            <person name="Rokhsar D.S."/>
        </authorList>
    </citation>
    <scope>NUCLEOTIDE SEQUENCE</scope>
    <source>
        <tissue evidence="2">Leaf extractions</tissue>
    </source>
</reference>
<dbReference type="InterPro" id="IPR044974">
    <property type="entry name" value="Disease_R_plants"/>
</dbReference>
<dbReference type="PANTHER" id="PTHR11017:SF570">
    <property type="entry name" value="DISEASE RESISTANCE PROTEIN (TIR-NBS CLASS)-RELATED"/>
    <property type="match status" value="1"/>
</dbReference>
<dbReference type="OMA" id="IEICECR"/>
<dbReference type="GO" id="GO:0007165">
    <property type="term" value="P:signal transduction"/>
    <property type="evidence" value="ECO:0007669"/>
    <property type="project" value="InterPro"/>
</dbReference>
<dbReference type="Gramene" id="KCW75784">
    <property type="protein sequence ID" value="KCW75784"/>
    <property type="gene ID" value="EUGRSUZ_D00180"/>
</dbReference>
<gene>
    <name evidence="2" type="ORF">EUGRSUZ_D00180</name>
</gene>
<organism evidence="2">
    <name type="scientific">Eucalyptus grandis</name>
    <name type="common">Flooded gum</name>
    <dbReference type="NCBI Taxonomy" id="71139"/>
    <lineage>
        <taxon>Eukaryota</taxon>
        <taxon>Viridiplantae</taxon>
        <taxon>Streptophyta</taxon>
        <taxon>Embryophyta</taxon>
        <taxon>Tracheophyta</taxon>
        <taxon>Spermatophyta</taxon>
        <taxon>Magnoliopsida</taxon>
        <taxon>eudicotyledons</taxon>
        <taxon>Gunneridae</taxon>
        <taxon>Pentapetalae</taxon>
        <taxon>rosids</taxon>
        <taxon>malvids</taxon>
        <taxon>Myrtales</taxon>
        <taxon>Myrtaceae</taxon>
        <taxon>Myrtoideae</taxon>
        <taxon>Eucalypteae</taxon>
        <taxon>Eucalyptus</taxon>
    </lineage>
</organism>
<dbReference type="SMART" id="SM00255">
    <property type="entry name" value="TIR"/>
    <property type="match status" value="1"/>
</dbReference>
<dbReference type="InterPro" id="IPR027417">
    <property type="entry name" value="P-loop_NTPase"/>
</dbReference>
<evidence type="ECO:0000259" key="1">
    <source>
        <dbReference type="PROSITE" id="PS50104"/>
    </source>
</evidence>
<dbReference type="PANTHER" id="PTHR11017">
    <property type="entry name" value="LEUCINE-RICH REPEAT-CONTAINING PROTEIN"/>
    <property type="match status" value="1"/>
</dbReference>
<dbReference type="Pfam" id="PF00931">
    <property type="entry name" value="NB-ARC"/>
    <property type="match status" value="1"/>
</dbReference>
<dbReference type="EMBL" id="KK198756">
    <property type="protein sequence ID" value="KCW75784.1"/>
    <property type="molecule type" value="Genomic_DNA"/>
</dbReference>
<dbReference type="Gene3D" id="3.40.50.300">
    <property type="entry name" value="P-loop containing nucleotide triphosphate hydrolases"/>
    <property type="match status" value="1"/>
</dbReference>
<accession>A0A059CBZ3</accession>
<sequence length="323" mass="37291">MEKPKEPCYDVFLSFGGSDTRNDITDYLYHSLTDARIRTFRDNEELHVGEEIGLELLHAIKQSKISIPIFSKGYAANKWCLIELAQMVECKEKWGQKIIPIFYDVEPRMIRKSKGEFTKEDVYKVLFELKKSYLGAPDCLVEMDDQVDKIMEVIGEDTFETKIIGIHGMGGVRKTTLARIVYIKLSINFDCCCFLSDVRHTRILSLQNQLISELQNGKCLPVHNTVEGITEIKKSLSSKKVLLVLDDVDQKTELDALVEMDKCWFCKGSKVIITTRNEEVLKHVDMKHELTEMNFDRSLILFSKHAFKVIILRLNTLTSRKKR</sequence>
<dbReference type="GO" id="GO:0043531">
    <property type="term" value="F:ADP binding"/>
    <property type="evidence" value="ECO:0007669"/>
    <property type="project" value="InterPro"/>
</dbReference>
<dbReference type="Gene3D" id="3.40.50.10140">
    <property type="entry name" value="Toll/interleukin-1 receptor homology (TIR) domain"/>
    <property type="match status" value="1"/>
</dbReference>
<dbReference type="InterPro" id="IPR000157">
    <property type="entry name" value="TIR_dom"/>
</dbReference>
<dbReference type="PROSITE" id="PS50104">
    <property type="entry name" value="TIR"/>
    <property type="match status" value="1"/>
</dbReference>
<dbReference type="InParanoid" id="A0A059CBZ3"/>
<name>A0A059CBZ3_EUCGR</name>